<evidence type="ECO:0000256" key="1">
    <source>
        <dbReference type="SAM" id="Phobius"/>
    </source>
</evidence>
<dbReference type="KEGG" id="tcb:TCARB_0784"/>
<sequence>MQPGAQIAFTPPPPPRQRPTGITVLALLNFIGGGLAILLGIVFIAAGPIMAQIASGLPPIFSVLVGALGIGFLIAGLIGLVVGWGLWTGKGWAWWLTVILEALGLLSGLAGTARGDPTSLIGLLIAALILWYMFKPHVKDFFGVKVSFST</sequence>
<keyword evidence="1" id="KW-0472">Membrane</keyword>
<dbReference type="GeneID" id="25406216"/>
<evidence type="ECO:0000313" key="3">
    <source>
        <dbReference type="Proteomes" id="UP000266720"/>
    </source>
</evidence>
<keyword evidence="1" id="KW-0812">Transmembrane</keyword>
<evidence type="ECO:0000313" key="2">
    <source>
        <dbReference type="EMBL" id="AJB41836.1"/>
    </source>
</evidence>
<feature type="transmembrane region" description="Helical" evidence="1">
    <location>
        <begin position="61"/>
        <end position="86"/>
    </location>
</feature>
<organism evidence="2 3">
    <name type="scientific">Thermofilum adornatum 1505</name>
    <dbReference type="NCBI Taxonomy" id="697581"/>
    <lineage>
        <taxon>Archaea</taxon>
        <taxon>Thermoproteota</taxon>
        <taxon>Thermoprotei</taxon>
        <taxon>Thermofilales</taxon>
        <taxon>Thermofilaceae</taxon>
        <taxon>Thermofilum</taxon>
    </lineage>
</organism>
<protein>
    <recommendedName>
        <fullName evidence="4">DUF2127 domain-containing protein</fullName>
    </recommendedName>
</protein>
<accession>A0A3G1A511</accession>
<proteinExistence type="predicted"/>
<gene>
    <name evidence="2" type="ORF">TCARB_0784</name>
</gene>
<feature type="transmembrane region" description="Helical" evidence="1">
    <location>
        <begin position="22"/>
        <end position="49"/>
    </location>
</feature>
<dbReference type="AlphaFoldDB" id="A0A3G1A511"/>
<evidence type="ECO:0008006" key="4">
    <source>
        <dbReference type="Google" id="ProtNLM"/>
    </source>
</evidence>
<dbReference type="GeneID" id="16574349"/>
<keyword evidence="1" id="KW-1133">Transmembrane helix</keyword>
<name>A0A3G1A511_9CREN</name>
<feature type="transmembrane region" description="Helical" evidence="1">
    <location>
        <begin position="117"/>
        <end position="134"/>
    </location>
</feature>
<reference evidence="3" key="1">
    <citation type="book" date="2010" name="EXTREMOPHILES" publisher="0:0-0">
        <title>Complete genome sequences of ten hyperthermophilic archaea reveal their metabolic capabilities and possible ecological roles.</title>
        <editorList>
            <person name="?"/>
        </editorList>
        <authorList>
            <person name="Ravin N.V."/>
            <person name="Mardanov A.V."/>
            <person name="Bonch-Osmolovskaya E.A."/>
            <person name="Skryabin K.G."/>
        </authorList>
    </citation>
    <scope>NUCLEOTIDE SEQUENCE [LARGE SCALE GENOMIC DNA]</scope>
    <source>
        <strain evidence="3">1505</strain>
    </source>
</reference>
<dbReference type="RefSeq" id="WP_020963350.1">
    <property type="nucleotide sequence ID" value="NZ_CP007493.1"/>
</dbReference>
<feature type="transmembrane region" description="Helical" evidence="1">
    <location>
        <begin position="92"/>
        <end position="110"/>
    </location>
</feature>
<dbReference type="EMBL" id="CP007493">
    <property type="protein sequence ID" value="AJB41836.1"/>
    <property type="molecule type" value="Genomic_DNA"/>
</dbReference>
<dbReference type="Proteomes" id="UP000266720">
    <property type="component" value="Chromosome"/>
</dbReference>